<keyword evidence="3" id="KW-0808">Transferase</keyword>
<dbReference type="CDD" id="cd02440">
    <property type="entry name" value="AdoMet_MTases"/>
    <property type="match status" value="1"/>
</dbReference>
<keyword evidence="2" id="KW-0949">S-adenosyl-L-methionine</keyword>
<organism evidence="3 4">
    <name type="scientific">Turnix velox</name>
    <name type="common">Little buttonquail</name>
    <dbReference type="NCBI Taxonomy" id="2529409"/>
    <lineage>
        <taxon>Eukaryota</taxon>
        <taxon>Metazoa</taxon>
        <taxon>Chordata</taxon>
        <taxon>Craniata</taxon>
        <taxon>Vertebrata</taxon>
        <taxon>Euteleostomi</taxon>
        <taxon>Archelosauria</taxon>
        <taxon>Archosauria</taxon>
        <taxon>Dinosauria</taxon>
        <taxon>Saurischia</taxon>
        <taxon>Theropoda</taxon>
        <taxon>Coelurosauria</taxon>
        <taxon>Aves</taxon>
        <taxon>Neognathae</taxon>
        <taxon>Neoaves</taxon>
        <taxon>Charadriiformes</taxon>
        <taxon>Turnicidae</taxon>
        <taxon>Turnix</taxon>
    </lineage>
</organism>
<reference evidence="3 4" key="1">
    <citation type="submission" date="2019-09" db="EMBL/GenBank/DDBJ databases">
        <title>Bird 10,000 Genomes (B10K) Project - Family phase.</title>
        <authorList>
            <person name="Zhang G."/>
        </authorList>
    </citation>
    <scope>NUCLEOTIDE SEQUENCE [LARGE SCALE GENOMIC DNA]</scope>
    <source>
        <strain evidence="3">B10K-DU-029-46</strain>
    </source>
</reference>
<dbReference type="GO" id="GO:0008168">
    <property type="term" value="F:methyltransferase activity"/>
    <property type="evidence" value="ECO:0007669"/>
    <property type="project" value="UniProtKB-KW"/>
</dbReference>
<feature type="non-terminal residue" evidence="3">
    <location>
        <position position="1"/>
    </location>
</feature>
<keyword evidence="1 3" id="KW-0489">Methyltransferase</keyword>
<dbReference type="Pfam" id="PF10294">
    <property type="entry name" value="Methyltransf_16"/>
    <property type="match status" value="1"/>
</dbReference>
<dbReference type="OrthoDB" id="413520at2759"/>
<name>A0A7L3LVZ2_9CHAR</name>
<dbReference type="InterPro" id="IPR019410">
    <property type="entry name" value="Methyltransf_16"/>
</dbReference>
<feature type="non-terminal residue" evidence="3">
    <location>
        <position position="222"/>
    </location>
</feature>
<accession>A0A7L3LVZ2</accession>
<protein>
    <submittedName>
        <fullName evidence="3">MT21C methyltransferase</fullName>
    </submittedName>
</protein>
<dbReference type="EMBL" id="VZTY01031778">
    <property type="protein sequence ID" value="NXU58326.1"/>
    <property type="molecule type" value="Genomic_DNA"/>
</dbReference>
<evidence type="ECO:0000256" key="1">
    <source>
        <dbReference type="ARBA" id="ARBA00022603"/>
    </source>
</evidence>
<dbReference type="SUPFAM" id="SSF53335">
    <property type="entry name" value="S-adenosyl-L-methionine-dependent methyltransferases"/>
    <property type="match status" value="1"/>
</dbReference>
<dbReference type="PANTHER" id="PTHR14614:SF13">
    <property type="entry name" value="PROTEIN-LYSINE METHYLTRANSFERASE METTL21C"/>
    <property type="match status" value="1"/>
</dbReference>
<dbReference type="InterPro" id="IPR029063">
    <property type="entry name" value="SAM-dependent_MTases_sf"/>
</dbReference>
<evidence type="ECO:0000313" key="4">
    <source>
        <dbReference type="Proteomes" id="UP000582182"/>
    </source>
</evidence>
<dbReference type="AlphaFoldDB" id="A0A7L3LVZ2"/>
<proteinExistence type="predicted"/>
<dbReference type="Proteomes" id="UP000582182">
    <property type="component" value="Unassembled WGS sequence"/>
</dbReference>
<dbReference type="PANTHER" id="PTHR14614">
    <property type="entry name" value="HEPATOCELLULAR CARCINOMA-ASSOCIATED ANTIGEN"/>
    <property type="match status" value="1"/>
</dbReference>
<sequence length="222" mass="25104">PLTGSPVTLKILQNWVPRVSHYFDKEHYTYAGHQIVIQESIEHYGAVVWPGALALSQYLESNQEQFNLKDKKVLEIGAGTGLLSIVACILGAYVTATDMPEVLENLSYNISKNTQHMNAHKPEVRKLVWGEGLSEDFPLSTYHYDFILATDVVYHHTALDSLLETMAYFCSKPGTVLLWANKFRFSTDYEFLDKLCNIFNATILAEFPEANVKLLKATARKN</sequence>
<comment type="caution">
    <text evidence="3">The sequence shown here is derived from an EMBL/GenBank/DDBJ whole genome shotgun (WGS) entry which is preliminary data.</text>
</comment>
<dbReference type="GO" id="GO:0032259">
    <property type="term" value="P:methylation"/>
    <property type="evidence" value="ECO:0007669"/>
    <property type="project" value="UniProtKB-KW"/>
</dbReference>
<evidence type="ECO:0000313" key="3">
    <source>
        <dbReference type="EMBL" id="NXU58326.1"/>
    </source>
</evidence>
<keyword evidence="4" id="KW-1185">Reference proteome</keyword>
<dbReference type="Gene3D" id="3.40.50.150">
    <property type="entry name" value="Vaccinia Virus protein VP39"/>
    <property type="match status" value="1"/>
</dbReference>
<gene>
    <name evidence="3" type="primary">Mettl21c</name>
    <name evidence="3" type="ORF">TURVEL_R04538</name>
</gene>
<evidence type="ECO:0000256" key="2">
    <source>
        <dbReference type="ARBA" id="ARBA00022691"/>
    </source>
</evidence>